<dbReference type="Proteomes" id="UP000184383">
    <property type="component" value="Unassembled WGS sequence"/>
</dbReference>
<evidence type="ECO:0000313" key="3">
    <source>
        <dbReference type="Proteomes" id="UP000184383"/>
    </source>
</evidence>
<evidence type="ECO:0000313" key="2">
    <source>
        <dbReference type="EMBL" id="OJJ31226.1"/>
    </source>
</evidence>
<dbReference type="Pfam" id="PF06985">
    <property type="entry name" value="HET"/>
    <property type="match status" value="1"/>
</dbReference>
<evidence type="ECO:0000259" key="1">
    <source>
        <dbReference type="Pfam" id="PF06985"/>
    </source>
</evidence>
<dbReference type="PANTHER" id="PTHR33112">
    <property type="entry name" value="DOMAIN PROTEIN, PUTATIVE-RELATED"/>
    <property type="match status" value="1"/>
</dbReference>
<dbReference type="VEuPathDB" id="FungiDB:ASPWEDRAFT_688816"/>
<protein>
    <recommendedName>
        <fullName evidence="1">Heterokaryon incompatibility domain-containing protein</fullName>
    </recommendedName>
</protein>
<accession>A0A1L9R8H3</accession>
<dbReference type="STRING" id="1073089.A0A1L9R8H3"/>
<feature type="domain" description="Heterokaryon incompatibility" evidence="1">
    <location>
        <begin position="61"/>
        <end position="207"/>
    </location>
</feature>
<dbReference type="EMBL" id="KV878216">
    <property type="protein sequence ID" value="OJJ31226.1"/>
    <property type="molecule type" value="Genomic_DNA"/>
</dbReference>
<keyword evidence="3" id="KW-1185">Reference proteome</keyword>
<dbReference type="RefSeq" id="XP_040684903.1">
    <property type="nucleotide sequence ID" value="XM_040838990.1"/>
</dbReference>
<reference evidence="3" key="1">
    <citation type="journal article" date="2017" name="Genome Biol.">
        <title>Comparative genomics reveals high biological diversity and specific adaptations in the industrially and medically important fungal genus Aspergillus.</title>
        <authorList>
            <person name="de Vries R.P."/>
            <person name="Riley R."/>
            <person name="Wiebenga A."/>
            <person name="Aguilar-Osorio G."/>
            <person name="Amillis S."/>
            <person name="Uchima C.A."/>
            <person name="Anderluh G."/>
            <person name="Asadollahi M."/>
            <person name="Askin M."/>
            <person name="Barry K."/>
            <person name="Battaglia E."/>
            <person name="Bayram O."/>
            <person name="Benocci T."/>
            <person name="Braus-Stromeyer S.A."/>
            <person name="Caldana C."/>
            <person name="Canovas D."/>
            <person name="Cerqueira G.C."/>
            <person name="Chen F."/>
            <person name="Chen W."/>
            <person name="Choi C."/>
            <person name="Clum A."/>
            <person name="Dos Santos R.A."/>
            <person name="Damasio A.R."/>
            <person name="Diallinas G."/>
            <person name="Emri T."/>
            <person name="Fekete E."/>
            <person name="Flipphi M."/>
            <person name="Freyberg S."/>
            <person name="Gallo A."/>
            <person name="Gournas C."/>
            <person name="Habgood R."/>
            <person name="Hainaut M."/>
            <person name="Harispe M.L."/>
            <person name="Henrissat B."/>
            <person name="Hilden K.S."/>
            <person name="Hope R."/>
            <person name="Hossain A."/>
            <person name="Karabika E."/>
            <person name="Karaffa L."/>
            <person name="Karanyi Z."/>
            <person name="Krasevec N."/>
            <person name="Kuo A."/>
            <person name="Kusch H."/>
            <person name="LaButti K."/>
            <person name="Lagendijk E.L."/>
            <person name="Lapidus A."/>
            <person name="Levasseur A."/>
            <person name="Lindquist E."/>
            <person name="Lipzen A."/>
            <person name="Logrieco A.F."/>
            <person name="MacCabe A."/>
            <person name="Maekelae M.R."/>
            <person name="Malavazi I."/>
            <person name="Melin P."/>
            <person name="Meyer V."/>
            <person name="Mielnichuk N."/>
            <person name="Miskei M."/>
            <person name="Molnar A.P."/>
            <person name="Mule G."/>
            <person name="Ngan C.Y."/>
            <person name="Orejas M."/>
            <person name="Orosz E."/>
            <person name="Ouedraogo J.P."/>
            <person name="Overkamp K.M."/>
            <person name="Park H.-S."/>
            <person name="Perrone G."/>
            <person name="Piumi F."/>
            <person name="Punt P.J."/>
            <person name="Ram A.F."/>
            <person name="Ramon A."/>
            <person name="Rauscher S."/>
            <person name="Record E."/>
            <person name="Riano-Pachon D.M."/>
            <person name="Robert V."/>
            <person name="Roehrig J."/>
            <person name="Ruller R."/>
            <person name="Salamov A."/>
            <person name="Salih N.S."/>
            <person name="Samson R.A."/>
            <person name="Sandor E."/>
            <person name="Sanguinetti M."/>
            <person name="Schuetze T."/>
            <person name="Sepcic K."/>
            <person name="Shelest E."/>
            <person name="Sherlock G."/>
            <person name="Sophianopoulou V."/>
            <person name="Squina F.M."/>
            <person name="Sun H."/>
            <person name="Susca A."/>
            <person name="Todd R.B."/>
            <person name="Tsang A."/>
            <person name="Unkles S.E."/>
            <person name="van de Wiele N."/>
            <person name="van Rossen-Uffink D."/>
            <person name="Oliveira J.V."/>
            <person name="Vesth T.C."/>
            <person name="Visser J."/>
            <person name="Yu J.-H."/>
            <person name="Zhou M."/>
            <person name="Andersen M.R."/>
            <person name="Archer D.B."/>
            <person name="Baker S.E."/>
            <person name="Benoit I."/>
            <person name="Brakhage A.A."/>
            <person name="Braus G.H."/>
            <person name="Fischer R."/>
            <person name="Frisvad J.C."/>
            <person name="Goldman G.H."/>
            <person name="Houbraken J."/>
            <person name="Oakley B."/>
            <person name="Pocsi I."/>
            <person name="Scazzocchio C."/>
            <person name="Seiboth B."/>
            <person name="vanKuyk P.A."/>
            <person name="Wortman J."/>
            <person name="Dyer P.S."/>
            <person name="Grigoriev I.V."/>
        </authorList>
    </citation>
    <scope>NUCLEOTIDE SEQUENCE [LARGE SCALE GENOMIC DNA]</scope>
    <source>
        <strain evidence="3">DTO 134E9</strain>
    </source>
</reference>
<dbReference type="OrthoDB" id="2958217at2759"/>
<dbReference type="InterPro" id="IPR010730">
    <property type="entry name" value="HET"/>
</dbReference>
<organism evidence="2 3">
    <name type="scientific">Aspergillus wentii DTO 134E9</name>
    <dbReference type="NCBI Taxonomy" id="1073089"/>
    <lineage>
        <taxon>Eukaryota</taxon>
        <taxon>Fungi</taxon>
        <taxon>Dikarya</taxon>
        <taxon>Ascomycota</taxon>
        <taxon>Pezizomycotina</taxon>
        <taxon>Eurotiomycetes</taxon>
        <taxon>Eurotiomycetidae</taxon>
        <taxon>Eurotiales</taxon>
        <taxon>Aspergillaceae</taxon>
        <taxon>Aspergillus</taxon>
        <taxon>Aspergillus subgen. Cremei</taxon>
    </lineage>
</organism>
<sequence>MFLSIPSPWVDWNVISTWLRDCDSGIDHEASCHAEKFSFPGFRIIDTDKRCVVFAPESCMYATLSYVWGDKSDSLQATTKNITSLGAQGSLSSEKLQSATINDAIDACCSLHIPFLWVDRLCILQDQDSGQKKAQLDAMGNIYSGSYVTLVAMAGDDATYGLPGVNERKRSPTWTGQTQGLHLLEVPWYYKLLKGSKWQTRGWTCQEAVMSPRLLLLSDQGTFYECRGQSRFKNEDHGNQQQNFKPSYSLCEYTHLIGEFTQRDLSHKSDILYAISGILHSRYNQQHFYGLPFDEFSSAILWKTTDGKYPPRPQCPTQVFPSWSWSSIDNAIEVDPQLQGYPGQIVVSLSQWAIPSLTNTQSPLNILRDTIRYFYISEEVALLSVLIAWKGGCFPGRLPEELNVKTTWEQYVTIMRDRWSCLSEISDEAHGMSMGVLPAHDQELRFPYHLQQACYDGCILAYAQSRRLRIQIPENPQDYVKLCDKKGTMIAWLQEGTVNWEHIHNIPRWNDGAEFDVLAVSIPSDIDGRPSPSHLYKKEKLADWKDSKGEHLFYGNKASRPFIRLFWVSLMVVETKNGISKRVALAESFLKVWIKAKPRFHTFILG</sequence>
<dbReference type="GeneID" id="63754838"/>
<dbReference type="PANTHER" id="PTHR33112:SF1">
    <property type="entry name" value="HETEROKARYON INCOMPATIBILITY DOMAIN-CONTAINING PROTEIN"/>
    <property type="match status" value="1"/>
</dbReference>
<proteinExistence type="predicted"/>
<gene>
    <name evidence="2" type="ORF">ASPWEDRAFT_688816</name>
</gene>
<name>A0A1L9R8H3_ASPWE</name>
<dbReference type="AlphaFoldDB" id="A0A1L9R8H3"/>